<proteinExistence type="inferred from homology"/>
<reference evidence="9 10" key="1">
    <citation type="submission" date="2019-02" db="EMBL/GenBank/DDBJ databases">
        <title>Deep-cultivation of Planctomycetes and their phenomic and genomic characterization uncovers novel biology.</title>
        <authorList>
            <person name="Wiegand S."/>
            <person name="Jogler M."/>
            <person name="Boedeker C."/>
            <person name="Pinto D."/>
            <person name="Vollmers J."/>
            <person name="Rivas-Marin E."/>
            <person name="Kohn T."/>
            <person name="Peeters S.H."/>
            <person name="Heuer A."/>
            <person name="Rast P."/>
            <person name="Oberbeckmann S."/>
            <person name="Bunk B."/>
            <person name="Jeske O."/>
            <person name="Meyerdierks A."/>
            <person name="Storesund J.E."/>
            <person name="Kallscheuer N."/>
            <person name="Luecker S."/>
            <person name="Lage O.M."/>
            <person name="Pohl T."/>
            <person name="Merkel B.J."/>
            <person name="Hornburger P."/>
            <person name="Mueller R.-W."/>
            <person name="Bruemmer F."/>
            <person name="Labrenz M."/>
            <person name="Spormann A.M."/>
            <person name="Op Den Camp H."/>
            <person name="Overmann J."/>
            <person name="Amann R."/>
            <person name="Jetten M.S.M."/>
            <person name="Mascher T."/>
            <person name="Medema M.H."/>
            <person name="Devos D.P."/>
            <person name="Kaster A.-K."/>
            <person name="Ovreas L."/>
            <person name="Rohde M."/>
            <person name="Galperin M.Y."/>
            <person name="Jogler C."/>
        </authorList>
    </citation>
    <scope>NUCLEOTIDE SEQUENCE [LARGE SCALE GENOMIC DNA]</scope>
    <source>
        <strain evidence="9 10">Q31b</strain>
    </source>
</reference>
<protein>
    <submittedName>
        <fullName evidence="9">Putative aminopeptidase YsdC</fullName>
        <ecNumber evidence="9">3.4.11.-</ecNumber>
    </submittedName>
</protein>
<comment type="caution">
    <text evidence="9">The sequence shown here is derived from an EMBL/GenBank/DDBJ whole genome shotgun (WGS) entry which is preliminary data.</text>
</comment>
<feature type="binding site" evidence="8">
    <location>
        <position position="339"/>
    </location>
    <ligand>
        <name>Zn(2+)</name>
        <dbReference type="ChEBI" id="CHEBI:29105"/>
        <label>2</label>
    </ligand>
</feature>
<dbReference type="PIRSF" id="PIRSF001123">
    <property type="entry name" value="PepA_GA"/>
    <property type="match status" value="1"/>
</dbReference>
<evidence type="ECO:0000256" key="1">
    <source>
        <dbReference type="ARBA" id="ARBA00006272"/>
    </source>
</evidence>
<accession>A0A5C6DH97</accession>
<dbReference type="PANTHER" id="PTHR32481">
    <property type="entry name" value="AMINOPEPTIDASE"/>
    <property type="match status" value="1"/>
</dbReference>
<dbReference type="InterPro" id="IPR051464">
    <property type="entry name" value="Peptidase_M42_aminopept"/>
</dbReference>
<keyword evidence="2 9" id="KW-0031">Aminopeptidase</keyword>
<keyword evidence="3" id="KW-0645">Protease</keyword>
<dbReference type="Gene3D" id="2.40.30.40">
    <property type="entry name" value="Peptidase M42, domain 2"/>
    <property type="match status" value="1"/>
</dbReference>
<keyword evidence="5 9" id="KW-0378">Hydrolase</keyword>
<comment type="similarity">
    <text evidence="1 6">Belongs to the peptidase M42 family.</text>
</comment>
<dbReference type="GO" id="GO:0006508">
    <property type="term" value="P:proteolysis"/>
    <property type="evidence" value="ECO:0007669"/>
    <property type="project" value="UniProtKB-KW"/>
</dbReference>
<name>A0A5C6DH97_9BACT</name>
<feature type="binding site" evidence="8">
    <location>
        <position position="195"/>
    </location>
    <ligand>
        <name>Zn(2+)</name>
        <dbReference type="ChEBI" id="CHEBI:29105"/>
        <label>1</label>
    </ligand>
</feature>
<keyword evidence="4 8" id="KW-0479">Metal-binding</keyword>
<dbReference type="RefSeq" id="WP_146602089.1">
    <property type="nucleotide sequence ID" value="NZ_SJPY01000008.1"/>
</dbReference>
<sequence length="373" mass="40091">MSKPSSSQPNRSLDNPHAIDPAALAFFQCSIETPSPSGYEEPIQALIRDYITPHADKVHTDVHGNVIASRGDAAGPRLMYAGHCDQIGLLISHIDEQGFLYAQTIGGWDPQQLVGQSMTIWTGCGPVAAVISRKPIHLLSSKEREEVVQLGQMWLDIGVENQEQAKETVRVGDPVTLDLRYRPLMGDRVSGPGMDNKTGMWTVMESLRRCAAAPDPLRCHLHSVATVQEEIGLRGAKTAAGSINPDVAIAVDVTHASDCPTIEKNQQGDIRIGGGPVIFRGPNINAKVASRLIELAESHSIPYQLAAIGRATPNDANVLQLHGSGVATGLVAIPNRYMHSAVEVISLSDIDRIADLLSLFAQNLSSDDDFVPS</sequence>
<dbReference type="GO" id="GO:0004177">
    <property type="term" value="F:aminopeptidase activity"/>
    <property type="evidence" value="ECO:0007669"/>
    <property type="project" value="UniProtKB-UniRule"/>
</dbReference>
<feature type="binding site" evidence="8">
    <location>
        <position position="83"/>
    </location>
    <ligand>
        <name>Zn(2+)</name>
        <dbReference type="ChEBI" id="CHEBI:29105"/>
        <label>1</label>
    </ligand>
</feature>
<organism evidence="9 10">
    <name type="scientific">Novipirellula aureliae</name>
    <dbReference type="NCBI Taxonomy" id="2527966"/>
    <lineage>
        <taxon>Bacteria</taxon>
        <taxon>Pseudomonadati</taxon>
        <taxon>Planctomycetota</taxon>
        <taxon>Planctomycetia</taxon>
        <taxon>Pirellulales</taxon>
        <taxon>Pirellulaceae</taxon>
        <taxon>Novipirellula</taxon>
    </lineage>
</organism>
<feature type="active site" description="Proton acceptor" evidence="7">
    <location>
        <position position="229"/>
    </location>
</feature>
<dbReference type="SUPFAM" id="SSF53187">
    <property type="entry name" value="Zn-dependent exopeptidases"/>
    <property type="match status" value="1"/>
</dbReference>
<dbReference type="InterPro" id="IPR008007">
    <property type="entry name" value="Peptidase_M42"/>
</dbReference>
<evidence type="ECO:0000256" key="3">
    <source>
        <dbReference type="ARBA" id="ARBA00022670"/>
    </source>
</evidence>
<evidence type="ECO:0000313" key="9">
    <source>
        <dbReference type="EMBL" id="TWU36703.1"/>
    </source>
</evidence>
<gene>
    <name evidence="9" type="primary">ysdC</name>
    <name evidence="9" type="ORF">Q31b_49850</name>
</gene>
<dbReference type="OrthoDB" id="9772053at2"/>
<dbReference type="Pfam" id="PF05343">
    <property type="entry name" value="Peptidase_M42"/>
    <property type="match status" value="1"/>
</dbReference>
<dbReference type="AlphaFoldDB" id="A0A5C6DH97"/>
<dbReference type="Proteomes" id="UP000315471">
    <property type="component" value="Unassembled WGS sequence"/>
</dbReference>
<comment type="cofactor">
    <cofactor evidence="8">
        <name>a divalent metal cation</name>
        <dbReference type="ChEBI" id="CHEBI:60240"/>
    </cofactor>
    <text evidence="8">Binds 2 divalent metal cations per subunit.</text>
</comment>
<dbReference type="EC" id="3.4.11.-" evidence="9"/>
<dbReference type="GO" id="GO:0046872">
    <property type="term" value="F:metal ion binding"/>
    <property type="evidence" value="ECO:0007669"/>
    <property type="project" value="UniProtKB-UniRule"/>
</dbReference>
<evidence type="ECO:0000256" key="4">
    <source>
        <dbReference type="ARBA" id="ARBA00022723"/>
    </source>
</evidence>
<evidence type="ECO:0000256" key="7">
    <source>
        <dbReference type="PIRSR" id="PIRSR001123-1"/>
    </source>
</evidence>
<evidence type="ECO:0000313" key="10">
    <source>
        <dbReference type="Proteomes" id="UP000315471"/>
    </source>
</evidence>
<evidence type="ECO:0000256" key="2">
    <source>
        <dbReference type="ARBA" id="ARBA00022438"/>
    </source>
</evidence>
<feature type="binding site" evidence="8">
    <location>
        <position position="252"/>
    </location>
    <ligand>
        <name>Zn(2+)</name>
        <dbReference type="ChEBI" id="CHEBI:29105"/>
        <label>1</label>
    </ligand>
</feature>
<keyword evidence="10" id="KW-1185">Reference proteome</keyword>
<dbReference type="EMBL" id="SJPY01000008">
    <property type="protein sequence ID" value="TWU36703.1"/>
    <property type="molecule type" value="Genomic_DNA"/>
</dbReference>
<evidence type="ECO:0000256" key="5">
    <source>
        <dbReference type="ARBA" id="ARBA00022801"/>
    </source>
</evidence>
<feature type="binding site" evidence="8">
    <location>
        <position position="195"/>
    </location>
    <ligand>
        <name>Zn(2+)</name>
        <dbReference type="ChEBI" id="CHEBI:29105"/>
        <label>2</label>
    </ligand>
</feature>
<evidence type="ECO:0000256" key="8">
    <source>
        <dbReference type="PIRSR" id="PIRSR001123-2"/>
    </source>
</evidence>
<dbReference type="InterPro" id="IPR023367">
    <property type="entry name" value="Peptidase_M42_dom2"/>
</dbReference>
<dbReference type="SUPFAM" id="SSF101821">
    <property type="entry name" value="Aminopeptidase/glucanase lid domain"/>
    <property type="match status" value="1"/>
</dbReference>
<feature type="binding site" evidence="8">
    <location>
        <position position="230"/>
    </location>
    <ligand>
        <name>Zn(2+)</name>
        <dbReference type="ChEBI" id="CHEBI:29105"/>
        <label>2</label>
    </ligand>
</feature>
<dbReference type="PANTHER" id="PTHR32481:SF20">
    <property type="entry name" value="AMINOPEPTIDASE YSDC"/>
    <property type="match status" value="1"/>
</dbReference>
<dbReference type="CDD" id="cd05656">
    <property type="entry name" value="M42_Frv"/>
    <property type="match status" value="1"/>
</dbReference>
<dbReference type="Gene3D" id="3.40.630.10">
    <property type="entry name" value="Zn peptidases"/>
    <property type="match status" value="1"/>
</dbReference>
<evidence type="ECO:0000256" key="6">
    <source>
        <dbReference type="PIRNR" id="PIRNR001123"/>
    </source>
</evidence>